<keyword evidence="1" id="KW-0472">Membrane</keyword>
<comment type="caution">
    <text evidence="2">The sequence shown here is derived from an EMBL/GenBank/DDBJ whole genome shotgun (WGS) entry which is preliminary data.</text>
</comment>
<gene>
    <name evidence="2" type="ORF">FHS83_003618</name>
</gene>
<keyword evidence="3" id="KW-1185">Reference proteome</keyword>
<dbReference type="EMBL" id="JAASRM010000001">
    <property type="protein sequence ID" value="NIK90300.1"/>
    <property type="molecule type" value="Genomic_DNA"/>
</dbReference>
<dbReference type="InterPro" id="IPR025671">
    <property type="entry name" value="HXXEE"/>
</dbReference>
<name>A0A846N5M5_9PROT</name>
<evidence type="ECO:0000256" key="1">
    <source>
        <dbReference type="SAM" id="Phobius"/>
    </source>
</evidence>
<dbReference type="Proteomes" id="UP000570514">
    <property type="component" value="Unassembled WGS sequence"/>
</dbReference>
<evidence type="ECO:0000313" key="2">
    <source>
        <dbReference type="EMBL" id="NIK90300.1"/>
    </source>
</evidence>
<sequence>MLQMNLPPFRRIIWVMPAAFALHIGEEFVGGFARWVSEVVGGSMDVPVFLLNNAGFMAVLMALTAWAAARPSALSAFLLMTWASANLFWDFLFHLVTTAAFDRYSPGLFTASLLYYPISMVIGLIAWKEGVLPRSGFIVSTGLGAVLMGFVIWAGLFHFAL</sequence>
<reference evidence="2 3" key="1">
    <citation type="submission" date="2020-03" db="EMBL/GenBank/DDBJ databases">
        <title>Genomic Encyclopedia of Type Strains, Phase IV (KMG-IV): sequencing the most valuable type-strain genomes for metagenomic binning, comparative biology and taxonomic classification.</title>
        <authorList>
            <person name="Goeker M."/>
        </authorList>
    </citation>
    <scope>NUCLEOTIDE SEQUENCE [LARGE SCALE GENOMIC DNA]</scope>
    <source>
        <strain evidence="2 3">DSM 19867</strain>
    </source>
</reference>
<feature type="transmembrane region" description="Helical" evidence="1">
    <location>
        <begin position="108"/>
        <end position="127"/>
    </location>
</feature>
<evidence type="ECO:0000313" key="3">
    <source>
        <dbReference type="Proteomes" id="UP000570514"/>
    </source>
</evidence>
<keyword evidence="1" id="KW-1133">Transmembrane helix</keyword>
<accession>A0A846N5M5</accession>
<feature type="transmembrane region" description="Helical" evidence="1">
    <location>
        <begin position="139"/>
        <end position="160"/>
    </location>
</feature>
<feature type="transmembrane region" description="Helical" evidence="1">
    <location>
        <begin position="12"/>
        <end position="36"/>
    </location>
</feature>
<feature type="transmembrane region" description="Helical" evidence="1">
    <location>
        <begin position="76"/>
        <end position="96"/>
    </location>
</feature>
<proteinExistence type="predicted"/>
<dbReference type="RefSeq" id="WP_167084727.1">
    <property type="nucleotide sequence ID" value="NZ_BAAADC010000001.1"/>
</dbReference>
<dbReference type="Pfam" id="PF13787">
    <property type="entry name" value="HXXEE"/>
    <property type="match status" value="1"/>
</dbReference>
<protein>
    <recommendedName>
        <fullName evidence="4">HXXEE domain-containing protein</fullName>
    </recommendedName>
</protein>
<organism evidence="2 3">
    <name type="scientific">Rhizomicrobium palustre</name>
    <dbReference type="NCBI Taxonomy" id="189966"/>
    <lineage>
        <taxon>Bacteria</taxon>
        <taxon>Pseudomonadati</taxon>
        <taxon>Pseudomonadota</taxon>
        <taxon>Alphaproteobacteria</taxon>
        <taxon>Micropepsales</taxon>
        <taxon>Micropepsaceae</taxon>
        <taxon>Rhizomicrobium</taxon>
    </lineage>
</organism>
<keyword evidence="1" id="KW-0812">Transmembrane</keyword>
<dbReference type="AlphaFoldDB" id="A0A846N5M5"/>
<feature type="transmembrane region" description="Helical" evidence="1">
    <location>
        <begin position="48"/>
        <end position="69"/>
    </location>
</feature>
<evidence type="ECO:0008006" key="4">
    <source>
        <dbReference type="Google" id="ProtNLM"/>
    </source>
</evidence>